<name>A0A5A7R730_STRAF</name>
<evidence type="ECO:0000313" key="3">
    <source>
        <dbReference type="Proteomes" id="UP000325081"/>
    </source>
</evidence>
<organism evidence="2 3">
    <name type="scientific">Striga asiatica</name>
    <name type="common">Asiatic witchweed</name>
    <name type="synonym">Buchnera asiatica</name>
    <dbReference type="NCBI Taxonomy" id="4170"/>
    <lineage>
        <taxon>Eukaryota</taxon>
        <taxon>Viridiplantae</taxon>
        <taxon>Streptophyta</taxon>
        <taxon>Embryophyta</taxon>
        <taxon>Tracheophyta</taxon>
        <taxon>Spermatophyta</taxon>
        <taxon>Magnoliopsida</taxon>
        <taxon>eudicotyledons</taxon>
        <taxon>Gunneridae</taxon>
        <taxon>Pentapetalae</taxon>
        <taxon>asterids</taxon>
        <taxon>lamiids</taxon>
        <taxon>Lamiales</taxon>
        <taxon>Orobanchaceae</taxon>
        <taxon>Buchnereae</taxon>
        <taxon>Striga</taxon>
    </lineage>
</organism>
<reference evidence="3" key="1">
    <citation type="journal article" date="2019" name="Curr. Biol.">
        <title>Genome Sequence of Striga asiatica Provides Insight into the Evolution of Plant Parasitism.</title>
        <authorList>
            <person name="Yoshida S."/>
            <person name="Kim S."/>
            <person name="Wafula E.K."/>
            <person name="Tanskanen J."/>
            <person name="Kim Y.M."/>
            <person name="Honaas L."/>
            <person name="Yang Z."/>
            <person name="Spallek T."/>
            <person name="Conn C.E."/>
            <person name="Ichihashi Y."/>
            <person name="Cheong K."/>
            <person name="Cui S."/>
            <person name="Der J.P."/>
            <person name="Gundlach H."/>
            <person name="Jiao Y."/>
            <person name="Hori C."/>
            <person name="Ishida J.K."/>
            <person name="Kasahara H."/>
            <person name="Kiba T."/>
            <person name="Kim M.S."/>
            <person name="Koo N."/>
            <person name="Laohavisit A."/>
            <person name="Lee Y.H."/>
            <person name="Lumba S."/>
            <person name="McCourt P."/>
            <person name="Mortimer J.C."/>
            <person name="Mutuku J.M."/>
            <person name="Nomura T."/>
            <person name="Sasaki-Sekimoto Y."/>
            <person name="Seto Y."/>
            <person name="Wang Y."/>
            <person name="Wakatake T."/>
            <person name="Sakakibara H."/>
            <person name="Demura T."/>
            <person name="Yamaguchi S."/>
            <person name="Yoneyama K."/>
            <person name="Manabe R.I."/>
            <person name="Nelson D.C."/>
            <person name="Schulman A.H."/>
            <person name="Timko M.P."/>
            <person name="dePamphilis C.W."/>
            <person name="Choi D."/>
            <person name="Shirasu K."/>
        </authorList>
    </citation>
    <scope>NUCLEOTIDE SEQUENCE [LARGE SCALE GENOMIC DNA]</scope>
    <source>
        <strain evidence="3">cv. UVA1</strain>
    </source>
</reference>
<dbReference type="AlphaFoldDB" id="A0A5A7R730"/>
<evidence type="ECO:0000313" key="2">
    <source>
        <dbReference type="EMBL" id="GER53208.1"/>
    </source>
</evidence>
<dbReference type="Proteomes" id="UP000325081">
    <property type="component" value="Unassembled WGS sequence"/>
</dbReference>
<proteinExistence type="predicted"/>
<feature type="region of interest" description="Disordered" evidence="1">
    <location>
        <begin position="28"/>
        <end position="70"/>
    </location>
</feature>
<comment type="caution">
    <text evidence="2">The sequence shown here is derived from an EMBL/GenBank/DDBJ whole genome shotgun (WGS) entry which is preliminary data.</text>
</comment>
<protein>
    <submittedName>
        <fullName evidence="2">FUS3-complementing gene 1</fullName>
    </submittedName>
</protein>
<accession>A0A5A7R730</accession>
<keyword evidence="3" id="KW-1185">Reference proteome</keyword>
<dbReference type="EMBL" id="BKCP01010515">
    <property type="protein sequence ID" value="GER53208.1"/>
    <property type="molecule type" value="Genomic_DNA"/>
</dbReference>
<evidence type="ECO:0000256" key="1">
    <source>
        <dbReference type="SAM" id="MobiDB-lite"/>
    </source>
</evidence>
<sequence length="183" mass="19319">MGVGIIMLYNTRPLSGRIHHREFDSGAKASSFRDADSGPKASSFRDADSGPKASSFRDADSGPKASSSIDVADCGPSACFRGTFPELLSPMDSAIPRRLDTFSGCKVEVEIDDVRAVALGKPAVKERVGRYAECLSVDPTRPDALVGLDQVSNLVGHDLGGRTCVNCRLAHAQATLKHTSLAG</sequence>
<gene>
    <name evidence="2" type="ORF">STAS_30723</name>
</gene>
<feature type="compositionally biased region" description="Basic and acidic residues" evidence="1">
    <location>
        <begin position="28"/>
        <end position="61"/>
    </location>
</feature>